<dbReference type="Ensembl" id="ENSGEVT00005005233.1">
    <property type="protein sequence ID" value="ENSGEVP00005005023.1"/>
    <property type="gene ID" value="ENSGEVG00005003565.1"/>
</dbReference>
<dbReference type="Gene3D" id="1.10.533.10">
    <property type="entry name" value="Death Domain, Fas"/>
    <property type="match status" value="2"/>
</dbReference>
<evidence type="ECO:0000259" key="8">
    <source>
        <dbReference type="PROSITE" id="PS50824"/>
    </source>
</evidence>
<evidence type="ECO:0000313" key="10">
    <source>
        <dbReference type="Proteomes" id="UP000694390"/>
    </source>
</evidence>
<organism evidence="9 10">
    <name type="scientific">Gopherus evgoodei</name>
    <name type="common">Goodes thornscrub tortoise</name>
    <dbReference type="NCBI Taxonomy" id="1825980"/>
    <lineage>
        <taxon>Eukaryota</taxon>
        <taxon>Metazoa</taxon>
        <taxon>Chordata</taxon>
        <taxon>Craniata</taxon>
        <taxon>Vertebrata</taxon>
        <taxon>Euteleostomi</taxon>
        <taxon>Archelosauria</taxon>
        <taxon>Testudinata</taxon>
        <taxon>Testudines</taxon>
        <taxon>Cryptodira</taxon>
        <taxon>Durocryptodira</taxon>
        <taxon>Testudinoidea</taxon>
        <taxon>Testudinidae</taxon>
        <taxon>Gopherus</taxon>
    </lineage>
</organism>
<evidence type="ECO:0000313" key="9">
    <source>
        <dbReference type="Ensembl" id="ENSGEVP00005005023.1"/>
    </source>
</evidence>
<evidence type="ECO:0000256" key="3">
    <source>
        <dbReference type="ARBA" id="ARBA00022588"/>
    </source>
</evidence>
<dbReference type="CDD" id="cd08321">
    <property type="entry name" value="Pyrin_ASC-like"/>
    <property type="match status" value="1"/>
</dbReference>
<feature type="domain" description="CARD" evidence="7">
    <location>
        <begin position="114"/>
        <end position="175"/>
    </location>
</feature>
<dbReference type="GO" id="GO:0061702">
    <property type="term" value="C:canonical inflammasome complex"/>
    <property type="evidence" value="ECO:0007669"/>
    <property type="project" value="UniProtKB-SubCell"/>
</dbReference>
<keyword evidence="2" id="KW-0963">Cytoplasm</keyword>
<sequence length="190" mass="21608">MEQAESELLATLKELGERELQRFKDKLSEILPKKGYQLLPSGRLKDADPPALTDLLLLFYGTDYGAEVTAEVLRAIDQGVLTGPQSVSFPAASTSHLVSQHYQILSPHPQGGVMYAKYTLNNEQYQTIRAEKTNQEKMRKLYQLVPSWDEWQKDHLYQALKETNRELVEELEGKQMTSGKFASHAPHHEP</sequence>
<protein>
    <submittedName>
        <fullName evidence="9">Uncharacterized protein</fullName>
    </submittedName>
</protein>
<dbReference type="InterPro" id="IPR011029">
    <property type="entry name" value="DEATH-like_dom_sf"/>
</dbReference>
<dbReference type="PANTHER" id="PTHR46985:SF2">
    <property type="entry name" value="APOPTOSIS-ASSOCIATED SPECK-LIKE PROTEIN CONTAINING A CARD"/>
    <property type="match status" value="1"/>
</dbReference>
<dbReference type="AlphaFoldDB" id="A0A8C4VRT0"/>
<dbReference type="PANTHER" id="PTHR46985">
    <property type="entry name" value="NACHT, LRR AND PYD DOMAINS-CONTAINING PROTEIN 1"/>
    <property type="match status" value="1"/>
</dbReference>
<dbReference type="GO" id="GO:0045087">
    <property type="term" value="P:innate immune response"/>
    <property type="evidence" value="ECO:0007669"/>
    <property type="project" value="UniProtKB-KW"/>
</dbReference>
<keyword evidence="6" id="KW-1271">Inflammasome</keyword>
<keyword evidence="3" id="KW-0399">Innate immunity</keyword>
<evidence type="ECO:0000256" key="5">
    <source>
        <dbReference type="ARBA" id="ARBA00023198"/>
    </source>
</evidence>
<dbReference type="InterPro" id="IPR051249">
    <property type="entry name" value="NLRP_Inflammasome"/>
</dbReference>
<evidence type="ECO:0000259" key="7">
    <source>
        <dbReference type="PROSITE" id="PS50209"/>
    </source>
</evidence>
<evidence type="ECO:0000256" key="6">
    <source>
        <dbReference type="ARBA" id="ARBA00023233"/>
    </source>
</evidence>
<keyword evidence="10" id="KW-1185">Reference proteome</keyword>
<dbReference type="PROSITE" id="PS50209">
    <property type="entry name" value="CARD"/>
    <property type="match status" value="1"/>
</dbReference>
<name>A0A8C4VRT0_9SAUR</name>
<dbReference type="Pfam" id="PF00619">
    <property type="entry name" value="CARD"/>
    <property type="match status" value="1"/>
</dbReference>
<dbReference type="InterPro" id="IPR033516">
    <property type="entry name" value="CARD8/ASC/NALP1_CARD"/>
</dbReference>
<dbReference type="InterPro" id="IPR001315">
    <property type="entry name" value="CARD"/>
</dbReference>
<evidence type="ECO:0000256" key="4">
    <source>
        <dbReference type="ARBA" id="ARBA00022859"/>
    </source>
</evidence>
<evidence type="ECO:0000256" key="2">
    <source>
        <dbReference type="ARBA" id="ARBA00022490"/>
    </source>
</evidence>
<keyword evidence="5" id="KW-0395">Inflammatory response</keyword>
<dbReference type="GO" id="GO:0042981">
    <property type="term" value="P:regulation of apoptotic process"/>
    <property type="evidence" value="ECO:0007669"/>
    <property type="project" value="InterPro"/>
</dbReference>
<dbReference type="GO" id="GO:0006954">
    <property type="term" value="P:inflammatory response"/>
    <property type="evidence" value="ECO:0007669"/>
    <property type="project" value="UniProtKB-KW"/>
</dbReference>
<feature type="domain" description="Pyrin" evidence="8">
    <location>
        <begin position="1"/>
        <end position="81"/>
    </location>
</feature>
<evidence type="ECO:0000256" key="1">
    <source>
        <dbReference type="ARBA" id="ARBA00004110"/>
    </source>
</evidence>
<proteinExistence type="predicted"/>
<reference evidence="9" key="1">
    <citation type="submission" date="2025-08" db="UniProtKB">
        <authorList>
            <consortium name="Ensembl"/>
        </authorList>
    </citation>
    <scope>IDENTIFICATION</scope>
</reference>
<dbReference type="Pfam" id="PF02758">
    <property type="entry name" value="PYRIN"/>
    <property type="match status" value="1"/>
</dbReference>
<reference evidence="9" key="2">
    <citation type="submission" date="2025-09" db="UniProtKB">
        <authorList>
            <consortium name="Ensembl"/>
        </authorList>
    </citation>
    <scope>IDENTIFICATION</scope>
</reference>
<dbReference type="GeneTree" id="ENSGT00940000168550"/>
<accession>A0A8C4VRT0</accession>
<dbReference type="SMART" id="SM01289">
    <property type="entry name" value="PYRIN"/>
    <property type="match status" value="1"/>
</dbReference>
<dbReference type="Proteomes" id="UP000694390">
    <property type="component" value="Unassembled WGS sequence"/>
</dbReference>
<keyword evidence="4" id="KW-0391">Immunity</keyword>
<dbReference type="PROSITE" id="PS50824">
    <property type="entry name" value="DAPIN"/>
    <property type="match status" value="1"/>
</dbReference>
<dbReference type="CDD" id="cd08330">
    <property type="entry name" value="CARD_ASC_NALP1"/>
    <property type="match status" value="1"/>
</dbReference>
<dbReference type="SUPFAM" id="SSF47986">
    <property type="entry name" value="DEATH domain"/>
    <property type="match status" value="2"/>
</dbReference>
<comment type="subcellular location">
    <subcellularLocation>
        <location evidence="1">Inflammasome</location>
    </subcellularLocation>
</comment>
<dbReference type="InterPro" id="IPR004020">
    <property type="entry name" value="DAPIN"/>
</dbReference>
<dbReference type="OrthoDB" id="10058437at2759"/>